<sequence length="371" mass="41160">MTETTTLRTPIDILRKIPVLIEHTLVESLVILPFDDNHGGAVLRFDLPRQNLNPIEAEQYATAVVGYLCHLEGYQRVVTAVFTEQEFDGPGMPPWRLVEEALHEALTRGGFTTIASLCRAGNGWGEYGCDDPDCSGFGPRSLSEVAEESVTRIGLTTPRDVLTLLLESNDIERRTLVAERMASVRRDETLFERALTAWDKRLTSPRWNKRGLSRACAALQLALFEEVSSVVRWTSSTLFGLGAGADGALEEMWLAMLEAADSGTPFDVMELKHSFPTVERERLERAAFQTRDLLTVTPPHLETQVLAALAILEWARGRGSFAVECALFALQRDEDFWLAHLVVWLCEHGVVPPWFGVVPVGENPYGLGAVA</sequence>
<dbReference type="Pfam" id="PF13830">
    <property type="entry name" value="DUF4192"/>
    <property type="match status" value="1"/>
</dbReference>
<dbReference type="EMBL" id="JALXSQ010000017">
    <property type="protein sequence ID" value="MCT2042814.1"/>
    <property type="molecule type" value="Genomic_DNA"/>
</dbReference>
<name>A0ABT2HWX1_9MICO</name>
<evidence type="ECO:0000313" key="1">
    <source>
        <dbReference type="EMBL" id="MCT2042814.1"/>
    </source>
</evidence>
<protein>
    <submittedName>
        <fullName evidence="1">DUF4192 domain-containing protein</fullName>
    </submittedName>
</protein>
<evidence type="ECO:0000313" key="2">
    <source>
        <dbReference type="Proteomes" id="UP001525379"/>
    </source>
</evidence>
<organism evidence="1 2">
    <name type="scientific">Pseudoclavibacter albus</name>
    <dbReference type="NCBI Taxonomy" id="272241"/>
    <lineage>
        <taxon>Bacteria</taxon>
        <taxon>Bacillati</taxon>
        <taxon>Actinomycetota</taxon>
        <taxon>Actinomycetes</taxon>
        <taxon>Micrococcales</taxon>
        <taxon>Microbacteriaceae</taxon>
        <taxon>Pseudoclavibacter</taxon>
    </lineage>
</organism>
<dbReference type="RefSeq" id="WP_206394668.1">
    <property type="nucleotide sequence ID" value="NZ_JAFDPW010000001.1"/>
</dbReference>
<reference evidence="1 2" key="1">
    <citation type="submission" date="2022-04" db="EMBL/GenBank/DDBJ databases">
        <title>Human microbiome associated bacterial genomes.</title>
        <authorList>
            <person name="Sandstrom S."/>
            <person name="Salamzade R."/>
            <person name="Kalan L.R."/>
        </authorList>
    </citation>
    <scope>NUCLEOTIDE SEQUENCE [LARGE SCALE GENOMIC DNA]</scope>
    <source>
        <strain evidence="2">p3-SID1799</strain>
    </source>
</reference>
<gene>
    <name evidence="1" type="ORF">M3D15_05630</name>
</gene>
<accession>A0ABT2HWX1</accession>
<dbReference type="Proteomes" id="UP001525379">
    <property type="component" value="Unassembled WGS sequence"/>
</dbReference>
<proteinExistence type="predicted"/>
<keyword evidence="2" id="KW-1185">Reference proteome</keyword>
<dbReference type="InterPro" id="IPR025447">
    <property type="entry name" value="DUF4192"/>
</dbReference>
<comment type="caution">
    <text evidence="1">The sequence shown here is derived from an EMBL/GenBank/DDBJ whole genome shotgun (WGS) entry which is preliminary data.</text>
</comment>